<dbReference type="RefSeq" id="WP_133196191.1">
    <property type="nucleotide sequence ID" value="NZ_JBHUCW010000018.1"/>
</dbReference>
<evidence type="ECO:0000259" key="2">
    <source>
        <dbReference type="Pfam" id="PF14534"/>
    </source>
</evidence>
<dbReference type="Pfam" id="PF14534">
    <property type="entry name" value="DUF4440"/>
    <property type="match status" value="1"/>
</dbReference>
<proteinExistence type="predicted"/>
<dbReference type="SUPFAM" id="SSF54427">
    <property type="entry name" value="NTF2-like"/>
    <property type="match status" value="1"/>
</dbReference>
<dbReference type="AlphaFoldDB" id="A0A4R5M8W3"/>
<reference evidence="3 4" key="1">
    <citation type="submission" date="2019-03" db="EMBL/GenBank/DDBJ databases">
        <title>Paraburkholderia sp. 4M-K11, isolated from subtropical forest soil.</title>
        <authorList>
            <person name="Gao Z.-H."/>
            <person name="Qiu L.-H."/>
        </authorList>
    </citation>
    <scope>NUCLEOTIDE SEQUENCE [LARGE SCALE GENOMIC DNA]</scope>
    <source>
        <strain evidence="3 4">4M-K11</strain>
    </source>
</reference>
<sequence>MNHRFKLAVALAIFGAIFLSPMTRASEISDKAQIEQVENSWVTATIEADKPTLDQVLHPDFVQVTENGQIQDKAGALAAHKAVQGYSQQFSSLRIRVHGDTGVVTGVVDYRVSPGSTVQQSTFTDVFVRGGPRGWQVLSSQGTQRR</sequence>
<evidence type="ECO:0000313" key="4">
    <source>
        <dbReference type="Proteomes" id="UP000295722"/>
    </source>
</evidence>
<feature type="domain" description="DUF4440" evidence="2">
    <location>
        <begin position="34"/>
        <end position="137"/>
    </location>
</feature>
<dbReference type="InterPro" id="IPR027843">
    <property type="entry name" value="DUF4440"/>
</dbReference>
<keyword evidence="4" id="KW-1185">Reference proteome</keyword>
<evidence type="ECO:0000313" key="3">
    <source>
        <dbReference type="EMBL" id="TDG22365.1"/>
    </source>
</evidence>
<comment type="caution">
    <text evidence="3">The sequence shown here is derived from an EMBL/GenBank/DDBJ whole genome shotgun (WGS) entry which is preliminary data.</text>
</comment>
<protein>
    <submittedName>
        <fullName evidence="3">Nuclear transport factor 2 family protein</fullName>
    </submittedName>
</protein>
<feature type="chain" id="PRO_5020254608" evidence="1">
    <location>
        <begin position="26"/>
        <end position="146"/>
    </location>
</feature>
<keyword evidence="1" id="KW-0732">Signal</keyword>
<dbReference type="InterPro" id="IPR032710">
    <property type="entry name" value="NTF2-like_dom_sf"/>
</dbReference>
<gene>
    <name evidence="3" type="ORF">EYW47_18005</name>
</gene>
<name>A0A4R5M8W3_9BURK</name>
<organism evidence="3 4">
    <name type="scientific">Paraburkholderia silviterrae</name>
    <dbReference type="NCBI Taxonomy" id="2528715"/>
    <lineage>
        <taxon>Bacteria</taxon>
        <taxon>Pseudomonadati</taxon>
        <taxon>Pseudomonadota</taxon>
        <taxon>Betaproteobacteria</taxon>
        <taxon>Burkholderiales</taxon>
        <taxon>Burkholderiaceae</taxon>
        <taxon>Paraburkholderia</taxon>
    </lineage>
</organism>
<dbReference type="EMBL" id="SMRP01000008">
    <property type="protein sequence ID" value="TDG22365.1"/>
    <property type="molecule type" value="Genomic_DNA"/>
</dbReference>
<dbReference type="Proteomes" id="UP000295722">
    <property type="component" value="Unassembled WGS sequence"/>
</dbReference>
<dbReference type="OrthoDB" id="5146008at2"/>
<evidence type="ECO:0000256" key="1">
    <source>
        <dbReference type="SAM" id="SignalP"/>
    </source>
</evidence>
<feature type="signal peptide" evidence="1">
    <location>
        <begin position="1"/>
        <end position="25"/>
    </location>
</feature>
<accession>A0A4R5M8W3</accession>
<dbReference type="Gene3D" id="3.10.450.50">
    <property type="match status" value="1"/>
</dbReference>